<keyword evidence="1" id="KW-0997">Cell inner membrane</keyword>
<evidence type="ECO:0000313" key="3">
    <source>
        <dbReference type="EMBL" id="QPH49396.1"/>
    </source>
</evidence>
<gene>
    <name evidence="3" type="ORF">IZU98_01285</name>
</gene>
<dbReference type="PANTHER" id="PTHR43179:SF7">
    <property type="entry name" value="RHAMNOSYLTRANSFERASE WBBL"/>
    <property type="match status" value="1"/>
</dbReference>
<sequence>MRPQHLVTRFSEANSALRDGDYVTAIKIYEQCKKTVPPLKDAIEFNLNFALNRLIQEYITTETKTKFGELIPLNQLERDPENEKYWISLGDDPHLQLDFNTTASLDAGWYRIDMIIDSTNENNIARVYLDYGDGYSEANSLRIPYKRKHLTTRVFYASAPLKTVRFDPKEVEGRFAIDAFQWKNITEDNALKIMTTELTCQLSDDVSFDEEKLLGEMRLEAHHSKMELSKLLADKYNKLFEHILKTPSYGDWIEDFETPSLPSNIEAKVMFESFKQKPLISIVVPTYNTDDVYLRECIEAVLKQSYPNWELCIADDASPNGNIRTTLEFYKSIDYRIKVTYRSKNGHISLASNSALKLAKGKFVALLDHDDLLPEHALLYVVEAINKNPKAQIFYSDEDKIDLQGCRVDPHFKSSWNPDLFHSQNYVSHLGVYKRTLLKRIGGFRQGVEGSQDYDLMLRCLLHVKDSEIIHIPRVLYHWRALEGSTALSAGQKSYTTDAGIKSLSDYFSNINKAVLVSEGVVSNTYRITWPIPDKAPLVSLLIPTRDRRSLTEVAVRSILDKSDYDNFEIIILDNGSTEKGTLEFFEQIQKEDVRVRVLRYDHPFNYSAINNYGVQNARGDIIGLVNNDVEVISPGWLREMVSHTLRKDVGCVGAKLYYSDGTIQHAGVICSIGGVAGHSHKHWPNKHPGYFSRLLLTQNLSAVTAACLLVRKSVYEEVGGLDEENLHVAFNDVDFCLKVRELGYRNVWTPHAELYHHESVSRGAEDTPEKIHRFNREVEFMKNKWLTALEEDPYYNPNLTKKTEDFSFNTKG</sequence>
<organism evidence="3 4">
    <name type="scientific">Pseudomonas fulva</name>
    <dbReference type="NCBI Taxonomy" id="47880"/>
    <lineage>
        <taxon>Bacteria</taxon>
        <taxon>Pseudomonadati</taxon>
        <taxon>Pseudomonadota</taxon>
        <taxon>Gammaproteobacteria</taxon>
        <taxon>Pseudomonadales</taxon>
        <taxon>Pseudomonadaceae</taxon>
        <taxon>Pseudomonas</taxon>
    </lineage>
</organism>
<dbReference type="EMBL" id="CP064946">
    <property type="protein sequence ID" value="QPH49396.1"/>
    <property type="molecule type" value="Genomic_DNA"/>
</dbReference>
<dbReference type="CDD" id="cd04184">
    <property type="entry name" value="GT2_RfbC_Mx_like"/>
    <property type="match status" value="1"/>
</dbReference>
<dbReference type="InterPro" id="IPR001173">
    <property type="entry name" value="Glyco_trans_2-like"/>
</dbReference>
<dbReference type="GO" id="GO:0016757">
    <property type="term" value="F:glycosyltransferase activity"/>
    <property type="evidence" value="ECO:0007669"/>
    <property type="project" value="UniProtKB-KW"/>
</dbReference>
<keyword evidence="1" id="KW-1003">Cell membrane</keyword>
<evidence type="ECO:0000256" key="1">
    <source>
        <dbReference type="ARBA" id="ARBA00022519"/>
    </source>
</evidence>
<dbReference type="Pfam" id="PF00535">
    <property type="entry name" value="Glycos_transf_2"/>
    <property type="match status" value="2"/>
</dbReference>
<evidence type="ECO:0000259" key="2">
    <source>
        <dbReference type="Pfam" id="PF00535"/>
    </source>
</evidence>
<keyword evidence="1" id="KW-0472">Membrane</keyword>
<keyword evidence="3" id="KW-0808">Transferase</keyword>
<feature type="domain" description="Glycosyltransferase 2-like" evidence="2">
    <location>
        <begin position="281"/>
        <end position="395"/>
    </location>
</feature>
<dbReference type="RefSeq" id="WP_196110312.1">
    <property type="nucleotide sequence ID" value="NZ_CP064943.1"/>
</dbReference>
<reference evidence="3 4" key="1">
    <citation type="submission" date="2020-11" db="EMBL/GenBank/DDBJ databases">
        <title>Pseudomonas fulva producing VIM-24.</title>
        <authorList>
            <person name="Liu S."/>
        </authorList>
    </citation>
    <scope>NUCLEOTIDE SEQUENCE [LARGE SCALE GENOMIC DNA]</scope>
    <source>
        <strain evidence="3 4">ZDHY414</strain>
    </source>
</reference>
<dbReference type="SUPFAM" id="SSF53448">
    <property type="entry name" value="Nucleotide-diphospho-sugar transferases"/>
    <property type="match status" value="2"/>
</dbReference>
<dbReference type="Gene3D" id="3.90.550.10">
    <property type="entry name" value="Spore Coat Polysaccharide Biosynthesis Protein SpsA, Chain A"/>
    <property type="match status" value="2"/>
</dbReference>
<name>A0A7S9L8V6_9PSED</name>
<evidence type="ECO:0000313" key="4">
    <source>
        <dbReference type="Proteomes" id="UP000594430"/>
    </source>
</evidence>
<feature type="domain" description="Glycosyltransferase 2-like" evidence="2">
    <location>
        <begin position="540"/>
        <end position="719"/>
    </location>
</feature>
<dbReference type="Proteomes" id="UP000594430">
    <property type="component" value="Chromosome"/>
</dbReference>
<proteinExistence type="predicted"/>
<dbReference type="PANTHER" id="PTHR43179">
    <property type="entry name" value="RHAMNOSYLTRANSFERASE WBBL"/>
    <property type="match status" value="1"/>
</dbReference>
<protein>
    <submittedName>
        <fullName evidence="3">Glycosyltransferase family 2 protein</fullName>
    </submittedName>
</protein>
<accession>A0A7S9L8V6</accession>
<dbReference type="InterPro" id="IPR029044">
    <property type="entry name" value="Nucleotide-diphossugar_trans"/>
</dbReference>
<dbReference type="AlphaFoldDB" id="A0A7S9L8V6"/>
<dbReference type="CDD" id="cd04186">
    <property type="entry name" value="GT_2_like_c"/>
    <property type="match status" value="1"/>
</dbReference>